<reference evidence="1 2" key="2">
    <citation type="submission" date="2018-11" db="EMBL/GenBank/DDBJ databases">
        <authorList>
            <consortium name="Pathogen Informatics"/>
        </authorList>
    </citation>
    <scope>NUCLEOTIDE SEQUENCE [LARGE SCALE GENOMIC DNA]</scope>
</reference>
<evidence type="ECO:0000313" key="3">
    <source>
        <dbReference type="WBParaSite" id="NBR_0001349901-mRNA-1"/>
    </source>
</evidence>
<evidence type="ECO:0000313" key="2">
    <source>
        <dbReference type="Proteomes" id="UP000271162"/>
    </source>
</evidence>
<dbReference type="Proteomes" id="UP000271162">
    <property type="component" value="Unassembled WGS sequence"/>
</dbReference>
<proteinExistence type="predicted"/>
<evidence type="ECO:0000313" key="1">
    <source>
        <dbReference type="EMBL" id="VDL77089.1"/>
    </source>
</evidence>
<organism evidence="3">
    <name type="scientific">Nippostrongylus brasiliensis</name>
    <name type="common">Rat hookworm</name>
    <dbReference type="NCBI Taxonomy" id="27835"/>
    <lineage>
        <taxon>Eukaryota</taxon>
        <taxon>Metazoa</taxon>
        <taxon>Ecdysozoa</taxon>
        <taxon>Nematoda</taxon>
        <taxon>Chromadorea</taxon>
        <taxon>Rhabditida</taxon>
        <taxon>Rhabditina</taxon>
        <taxon>Rhabditomorpha</taxon>
        <taxon>Strongyloidea</taxon>
        <taxon>Heligmosomidae</taxon>
        <taxon>Nippostrongylus</taxon>
    </lineage>
</organism>
<sequence>MAEPQTCFTEELQRRRVFVMRAFGALKRQSLSLHTELQYDLESAAKIINAAVCLWDLCIAISEHEFTEESNADFEDASNETAEMTVRKGRMAVCANQS</sequence>
<accession>A0A0N4YAR2</accession>
<protein>
    <submittedName>
        <fullName evidence="3">DDE Tnp4 domain-containing protein</fullName>
    </submittedName>
</protein>
<keyword evidence="2" id="KW-1185">Reference proteome</keyword>
<gene>
    <name evidence="1" type="ORF">NBR_LOCUS13500</name>
</gene>
<dbReference type="WBParaSite" id="NBR_0001349901-mRNA-1">
    <property type="protein sequence ID" value="NBR_0001349901-mRNA-1"/>
    <property type="gene ID" value="NBR_0001349901"/>
</dbReference>
<reference evidence="3" key="1">
    <citation type="submission" date="2017-02" db="UniProtKB">
        <authorList>
            <consortium name="WormBaseParasite"/>
        </authorList>
    </citation>
    <scope>IDENTIFICATION</scope>
</reference>
<dbReference type="EMBL" id="UYSL01021061">
    <property type="protein sequence ID" value="VDL77089.1"/>
    <property type="molecule type" value="Genomic_DNA"/>
</dbReference>
<name>A0A0N4YAR2_NIPBR</name>
<dbReference type="AlphaFoldDB" id="A0A0N4YAR2"/>